<evidence type="ECO:0000313" key="2">
    <source>
        <dbReference type="EMBL" id="KAJ8890839.1"/>
    </source>
</evidence>
<accession>A0ABQ9I2H8</accession>
<sequence>MEFNRKASEAKVTNIRTEQNIQKENVGITSQLTELLSVVLRVNFQYGFYTPIHLADRSEFLTPVRNNRFGLTPSTPPTLQQLYTLRELRNGFQELSVPAFQLALCVALIPVTSLRLMYVYHASTVLRAENPFVAGTWELVTAQLACTRFVLWKNGKPAKCCVAMDQQPRRSFHHVVGGQIRKLHFTNEKPDSQRSFSCITDTQCDENTARQFRALRLVVIGHLMCVAVSSSSFPRFSALKAGKSCRYGSTFLSIVTNSTGRMPLSAPDKIYAAPGEPHSLEDLAPPPPSFNIIQRSPDDPAYDVNWKLIISSSATADIVSNLLPSSRNRLSIDNRTKPRQTLARPVKWERGAEQRTMASAVCRERRIQCEDCHKFKMALDNESSCAPSPFPPLFTTGPECIFVQIKGCLLSYPPHLGQQIVDSSKALTCLQNYTLPSNFNWPCLAAYLVPICSPRLYFRLVIDPSRRLFVVFSRLEAGLLVLLVSKKNCTSIQSSLRSGPTVHAPIRAAAVVDLFGDPVGHPPLACLCDIFCGSVVQSRNHQSRAYRSPTGATTMELAWDYGQPPLALTCLRGIALSLPDLGSGLLRSLSASLLAFIMNYGAEKNKEGTEPDAPSVSGGLIALPYSLFRMLYGNGYSRLQQIKSHPLPPKQQQKVDLFLDDLFLFDTENLCDSGSASSFSQPTFETVREICLGSQKIISFPIPSRSGVFADLTFELLATAFVGRWTAARISLNLLTETVEEFSARGSGWSLQQMTYMDVHVSQHRTFTIGAVHTKLPKFNANCLTCVDDIRKFEENNSIAINVYCVVDKDSNIIDETCENAQFDTSNCMLDNPQGFSCENKHGTGVMKDEYAGRIIRHFVPNFTHTLLRMSNVYDYRDCLKNYTRVLGTQYQFHSRAHEVYNEWVTKVVLSGIDTLRKSLRPSLTCNTVWRQRRGLGKGSGVCQKYLSGDSYNSSYRHTAATRMLPADLSLYSSIDFSFSVACQPALETDVSSRAPDTQHISLRKSYTDVIPTATSRSNERILKSFKVFNRKHFERLRNCFSTRHARTWRVDAELLISPNHVLARGNLTATPSPISPSQTTSCFRAAMNEWLSRHDLDDSESKAERRVTKGTRTPCNLACVKTGEKNQRASDWASSENGAEPELWGGLNERSPRKPADQRYRPARFPLGNIRDKRLTERKLFVLHFKPRRIRGNQPRSLVEPKNFISETVFCAVVRMPFCGRPRPATIAYVIFIPRSRFAAALLNAVVVSFVFDVNTRQKAKSKYTYRIRLERASQKQSNDTHKTPCDQVKRCRERKKYIKASECPRRIHAKQMALSPTHLRTSWIRLRARDDAVPGICIAISTRGVLLAANPSEVLVLRPPPLFRPAEDEFAEDRQQKCAVRGERESCSWVLHQ</sequence>
<name>A0ABQ9I2H8_9NEOP</name>
<protein>
    <submittedName>
        <fullName evidence="2">Uncharacterized protein</fullName>
    </submittedName>
</protein>
<organism evidence="2 3">
    <name type="scientific">Dryococelus australis</name>
    <dbReference type="NCBI Taxonomy" id="614101"/>
    <lineage>
        <taxon>Eukaryota</taxon>
        <taxon>Metazoa</taxon>
        <taxon>Ecdysozoa</taxon>
        <taxon>Arthropoda</taxon>
        <taxon>Hexapoda</taxon>
        <taxon>Insecta</taxon>
        <taxon>Pterygota</taxon>
        <taxon>Neoptera</taxon>
        <taxon>Polyneoptera</taxon>
        <taxon>Phasmatodea</taxon>
        <taxon>Verophasmatodea</taxon>
        <taxon>Anareolatae</taxon>
        <taxon>Phasmatidae</taxon>
        <taxon>Eurycanthinae</taxon>
        <taxon>Dryococelus</taxon>
    </lineage>
</organism>
<dbReference type="EMBL" id="JARBHB010000003">
    <property type="protein sequence ID" value="KAJ8890839.1"/>
    <property type="molecule type" value="Genomic_DNA"/>
</dbReference>
<evidence type="ECO:0000313" key="3">
    <source>
        <dbReference type="Proteomes" id="UP001159363"/>
    </source>
</evidence>
<comment type="caution">
    <text evidence="2">The sequence shown here is derived from an EMBL/GenBank/DDBJ whole genome shotgun (WGS) entry which is preliminary data.</text>
</comment>
<gene>
    <name evidence="2" type="ORF">PR048_010348</name>
</gene>
<keyword evidence="3" id="KW-1185">Reference proteome</keyword>
<proteinExistence type="predicted"/>
<evidence type="ECO:0000256" key="1">
    <source>
        <dbReference type="SAM" id="MobiDB-lite"/>
    </source>
</evidence>
<dbReference type="Proteomes" id="UP001159363">
    <property type="component" value="Chromosome 3"/>
</dbReference>
<feature type="compositionally biased region" description="Basic and acidic residues" evidence="1">
    <location>
        <begin position="1151"/>
        <end position="1161"/>
    </location>
</feature>
<reference evidence="2 3" key="1">
    <citation type="submission" date="2023-02" db="EMBL/GenBank/DDBJ databases">
        <title>LHISI_Scaffold_Assembly.</title>
        <authorList>
            <person name="Stuart O.P."/>
            <person name="Cleave R."/>
            <person name="Magrath M.J.L."/>
            <person name="Mikheyev A.S."/>
        </authorList>
    </citation>
    <scope>NUCLEOTIDE SEQUENCE [LARGE SCALE GENOMIC DNA]</scope>
    <source>
        <strain evidence="2">Daus_M_001</strain>
        <tissue evidence="2">Leg muscle</tissue>
    </source>
</reference>
<feature type="region of interest" description="Disordered" evidence="1">
    <location>
        <begin position="1129"/>
        <end position="1161"/>
    </location>
</feature>